<dbReference type="OrthoDB" id="5295703at2"/>
<dbReference type="PANTHER" id="PTHR11102">
    <property type="entry name" value="SEL-1-LIKE PROTEIN"/>
    <property type="match status" value="1"/>
</dbReference>
<evidence type="ECO:0000313" key="5">
    <source>
        <dbReference type="Proteomes" id="UP000199495"/>
    </source>
</evidence>
<feature type="region of interest" description="Disordered" evidence="2">
    <location>
        <begin position="575"/>
        <end position="608"/>
    </location>
</feature>
<dbReference type="Proteomes" id="UP000199495">
    <property type="component" value="Unassembled WGS sequence"/>
</dbReference>
<feature type="region of interest" description="Disordered" evidence="2">
    <location>
        <begin position="733"/>
        <end position="760"/>
    </location>
</feature>
<feature type="region of interest" description="Disordered" evidence="2">
    <location>
        <begin position="513"/>
        <end position="535"/>
    </location>
</feature>
<feature type="coiled-coil region" evidence="1">
    <location>
        <begin position="475"/>
        <end position="502"/>
    </location>
</feature>
<dbReference type="AlphaFoldDB" id="A0A1G7Y4C6"/>
<keyword evidence="5" id="KW-1185">Reference proteome</keyword>
<dbReference type="SMART" id="SM00671">
    <property type="entry name" value="SEL1"/>
    <property type="match status" value="4"/>
</dbReference>
<feature type="region of interest" description="Disordered" evidence="2">
    <location>
        <begin position="1"/>
        <end position="23"/>
    </location>
</feature>
<evidence type="ECO:0000256" key="1">
    <source>
        <dbReference type="SAM" id="Coils"/>
    </source>
</evidence>
<organism evidence="4 5">
    <name type="scientific">Pelagibacterium luteolum</name>
    <dbReference type="NCBI Taxonomy" id="440168"/>
    <lineage>
        <taxon>Bacteria</taxon>
        <taxon>Pseudomonadati</taxon>
        <taxon>Pseudomonadota</taxon>
        <taxon>Alphaproteobacteria</taxon>
        <taxon>Hyphomicrobiales</taxon>
        <taxon>Devosiaceae</taxon>
        <taxon>Pelagibacterium</taxon>
    </lineage>
</organism>
<dbReference type="PANTHER" id="PTHR11102:SF160">
    <property type="entry name" value="ERAD-ASSOCIATED E3 UBIQUITIN-PROTEIN LIGASE COMPONENT HRD3"/>
    <property type="match status" value="1"/>
</dbReference>
<name>A0A1G7Y4C6_9HYPH</name>
<dbReference type="STRING" id="440168.SAMN04487974_11241"/>
<dbReference type="RefSeq" id="WP_090597647.1">
    <property type="nucleotide sequence ID" value="NZ_FNCS01000012.1"/>
</dbReference>
<dbReference type="Pfam" id="PF08238">
    <property type="entry name" value="Sel1"/>
    <property type="match status" value="4"/>
</dbReference>
<reference evidence="4 5" key="1">
    <citation type="submission" date="2016-10" db="EMBL/GenBank/DDBJ databases">
        <authorList>
            <person name="de Groot N.N."/>
        </authorList>
    </citation>
    <scope>NUCLEOTIDE SEQUENCE [LARGE SCALE GENOMIC DNA]</scope>
    <source>
        <strain evidence="4 5">CGMCC 1.10267</strain>
    </source>
</reference>
<evidence type="ECO:0000256" key="2">
    <source>
        <dbReference type="SAM" id="MobiDB-lite"/>
    </source>
</evidence>
<feature type="compositionally biased region" description="Low complexity" evidence="2">
    <location>
        <begin position="733"/>
        <end position="752"/>
    </location>
</feature>
<keyword evidence="1" id="KW-0175">Coiled coil</keyword>
<proteinExistence type="predicted"/>
<dbReference type="Gene3D" id="1.25.40.10">
    <property type="entry name" value="Tetratricopeptide repeat domain"/>
    <property type="match status" value="1"/>
</dbReference>
<accession>A0A1G7Y4C6</accession>
<dbReference type="InterPro" id="IPR036366">
    <property type="entry name" value="PGBDSf"/>
</dbReference>
<dbReference type="Gene3D" id="1.10.101.10">
    <property type="entry name" value="PGBD-like superfamily/PGBD"/>
    <property type="match status" value="1"/>
</dbReference>
<evidence type="ECO:0000259" key="3">
    <source>
        <dbReference type="Pfam" id="PF01471"/>
    </source>
</evidence>
<dbReference type="InterPro" id="IPR036365">
    <property type="entry name" value="PGBD-like_sf"/>
</dbReference>
<dbReference type="InterPro" id="IPR050767">
    <property type="entry name" value="Sel1_AlgK"/>
</dbReference>
<dbReference type="SUPFAM" id="SSF47090">
    <property type="entry name" value="PGBD-like"/>
    <property type="match status" value="1"/>
</dbReference>
<dbReference type="EMBL" id="FNCS01000012">
    <property type="protein sequence ID" value="SDG91207.1"/>
    <property type="molecule type" value="Genomic_DNA"/>
</dbReference>
<protein>
    <submittedName>
        <fullName evidence="4">TPR repeat</fullName>
    </submittedName>
</protein>
<feature type="domain" description="Peptidoglycan binding-like" evidence="3">
    <location>
        <begin position="1052"/>
        <end position="1104"/>
    </location>
</feature>
<evidence type="ECO:0000313" key="4">
    <source>
        <dbReference type="EMBL" id="SDG91207.1"/>
    </source>
</evidence>
<dbReference type="InterPro" id="IPR006597">
    <property type="entry name" value="Sel1-like"/>
</dbReference>
<dbReference type="Pfam" id="PF01471">
    <property type="entry name" value="PG_binding_1"/>
    <property type="match status" value="1"/>
</dbReference>
<dbReference type="InterPro" id="IPR011990">
    <property type="entry name" value="TPR-like_helical_dom_sf"/>
</dbReference>
<gene>
    <name evidence="4" type="ORF">SAMN04487974_11241</name>
</gene>
<dbReference type="SUPFAM" id="SSF81901">
    <property type="entry name" value="HCP-like"/>
    <property type="match status" value="1"/>
</dbReference>
<sequence>MARTNPNHDWPETETVAPKSNGAEWESLRNELVALLDQVEDHVTSAKPDTTQPQAVTPRPMAHQASRHSEALKSVRQAVYRLADRSSDDRPVMRESVVDAINQIRARQTGAVNVPEPEPAVVGPTPAIAEPTPEPQPTPPAARDDAELSGLAQSLDALGERIGNFESSVADRLDTLDNRADISGQISQLSEVIEMLAAAVGETGQIRRIEAQIGNLAEILAADRASGETATSRRIEELTGTVEKLVAHQVEISDRDQEALAASEARQIQSMEMIERSVRTIYDRIDAFEASQAEPAYVERLSQDMASLTEAVSANREPTALLEKIDALSQRIETMQASGGEEAETLAQSVETLRHVIAETIAPRFDAIDTCIEAIASAPAGGTSDAVETQLRQIALRIEDTSNQLKAMSEASHGETSLPPDLDALAERIIAKANELAPFADQEGAGIDKADLAALEERLANLFARAEPAEASSHLAGVKQSINQVDNRIARLEAMLNTKIEKSEPVTAIATPISEAPPKPRQRPDDAMPVDPVTGSTRRVLSQPIESLPEVVPLSVQPADEPKGFMIDPEAIERPAKPMSSFSQSRSPFEAAARETETPAAQGVSSATRSSFIEAARRSARQPEPEALESKSLIGRALARFQRAEAEATETGPAEPFLAAPEAIEQPAVQPEAFETSEEPTPGFLARNRRALLLGTALIVAIALAVPLILDRQATATTESVQAIEPVVETPAPAAEPEAAPVEPAAPVSAEPKTLETGSADGLTSAVRVIEQQPSLTAARVDAATINALPYLDPIQTASIDTASPLPTDDGAARAIETMTSAALPEIAVPDGIEPAELAAAAEAGDRFAQFEIGAILTEGTLVEQDFAQAAAWYERSAAQGFAPAQYRLGSLYESGRGVERDLEMARLWYQRAAEAGNRMSMHNLASLYAGGELETQDFESAAHWFEEAATRGMTDSQFNLGMLHARGLGVEQDFEQSYVWFSLAARAGDQDAATSRDDVARSLDAAAVQRLDDTIAAWSPAEFDLAANFAPIGTWDETFDPGPSIANTDVVLRVQMLLGKLGYEIGTPDGIAGPRTREAIASFERETGMSESGAVNPRLLAVLGSQPV</sequence>
<dbReference type="InterPro" id="IPR002477">
    <property type="entry name" value="Peptidoglycan-bd-like"/>
</dbReference>
<feature type="region of interest" description="Disordered" evidence="2">
    <location>
        <begin position="39"/>
        <end position="72"/>
    </location>
</feature>